<dbReference type="PANTHER" id="PTHR44414">
    <property type="entry name" value="PROTEIN NEDD1"/>
    <property type="match status" value="1"/>
</dbReference>
<dbReference type="Proteomes" id="UP000292702">
    <property type="component" value="Unassembled WGS sequence"/>
</dbReference>
<comment type="caution">
    <text evidence="2">The sequence shown here is derived from an EMBL/GenBank/DDBJ whole genome shotgun (WGS) entry which is preliminary data.</text>
</comment>
<accession>A0A4V2MVU1</accession>
<dbReference type="GO" id="GO:0043015">
    <property type="term" value="F:gamma-tubulin binding"/>
    <property type="evidence" value="ECO:0007669"/>
    <property type="project" value="TreeGrafter"/>
</dbReference>
<keyword evidence="3" id="KW-1185">Reference proteome</keyword>
<feature type="compositionally biased region" description="Low complexity" evidence="1">
    <location>
        <begin position="476"/>
        <end position="521"/>
    </location>
</feature>
<feature type="compositionally biased region" description="Basic and acidic residues" evidence="1">
    <location>
        <begin position="646"/>
        <end position="668"/>
    </location>
</feature>
<dbReference type="InterPro" id="IPR015943">
    <property type="entry name" value="WD40/YVTN_repeat-like_dom_sf"/>
</dbReference>
<dbReference type="InterPro" id="IPR052818">
    <property type="entry name" value="NEDD1_Spindle_Assembly"/>
</dbReference>
<dbReference type="PANTHER" id="PTHR44414:SF1">
    <property type="entry name" value="PROTEIN NEDD1"/>
    <property type="match status" value="1"/>
</dbReference>
<feature type="compositionally biased region" description="Polar residues" evidence="1">
    <location>
        <begin position="335"/>
        <end position="353"/>
    </location>
</feature>
<dbReference type="GO" id="GO:0000922">
    <property type="term" value="C:spindle pole"/>
    <property type="evidence" value="ECO:0007669"/>
    <property type="project" value="TreeGrafter"/>
</dbReference>
<feature type="region of interest" description="Disordered" evidence="1">
    <location>
        <begin position="460"/>
        <end position="533"/>
    </location>
</feature>
<feature type="compositionally biased region" description="Acidic residues" evidence="1">
    <location>
        <begin position="669"/>
        <end position="679"/>
    </location>
</feature>
<dbReference type="GO" id="GO:0000278">
    <property type="term" value="P:mitotic cell cycle"/>
    <property type="evidence" value="ECO:0007669"/>
    <property type="project" value="TreeGrafter"/>
</dbReference>
<feature type="region of interest" description="Disordered" evidence="1">
    <location>
        <begin position="333"/>
        <end position="403"/>
    </location>
</feature>
<sequence>MLAVSTTDALVVLDPKKASSSSTSPSPACKLSSPTALVWSQDNSVLFVSHSSGIQKLDSQGNALSTICEPSEPPTTLLVKDKGNTLVYSFANEVFLVDIASGQVAHKLTTTHKSPISSLTLSSDGTLLASISPETAQVHNLSLGTNTSLRGLPISAGPVTACAFHPHTRTRLLLGIGNLLAIYETTRPSGPARVVTMEKEKDGMAVGKVVAITSSPFSKSLVAVAFSGGVVGLVDLEKEKGLFRTLSLSIPLSSLLFSPEGAALYAGTENGKVLVLDLRSLDKPPKTIVVCQDGQSVTAMSVQRKLKVGESKARSAATKTSTPPEVIRTTVRRAASSSNTLAVPNKKATSTRSKPLAASTAGTPIRIRTSTTSTTTTPVRSRVTSTATVTQPTPSPRPGIRTRTISTITSPNVKTPPACWSSKASYRCWEGFWHLSWDETHNEKSDRLDVSVSIDNLLDLPKPRKENLSPQGTRQRTVSSLSATSTRTTRTRTISTTSQRSTASSRMTGSTMGTSVSGASSISRTATARPSKYSTSAAAVAAGKSQPALRKGSKEWAAESMSPIPPVPPLPLTFGEPEQLTLVLCPVPRDRTPSPELPFTDKVPVTPLPPSRAAKGKAPERHLGVLGLGTPEVERWIAAGENEKREGRKVGFAEDGSPRAKSPLIEHDEHDDDDDDDEPQEAKIEMTVQISPRRPPTTSSTAWAPIPSPLRNPLGGQSPAAVPGPSTNPAQDLLSTLIRDALYDFRRETKAEIVGLHLDLVNMGRGWRKEMKDAMDQWGQELNEVRDENKRLKEENERLRKRAAY</sequence>
<proteinExistence type="predicted"/>
<name>A0A4V2MVU1_9APHY</name>
<feature type="compositionally biased region" description="Basic and acidic residues" evidence="1">
    <location>
        <begin position="786"/>
        <end position="798"/>
    </location>
</feature>
<dbReference type="Gene3D" id="2.130.10.10">
    <property type="entry name" value="YVTN repeat-like/Quinoprotein amine dehydrogenase"/>
    <property type="match status" value="2"/>
</dbReference>
<evidence type="ECO:0000313" key="3">
    <source>
        <dbReference type="Proteomes" id="UP000292702"/>
    </source>
</evidence>
<dbReference type="InterPro" id="IPR036322">
    <property type="entry name" value="WD40_repeat_dom_sf"/>
</dbReference>
<evidence type="ECO:0008006" key="4">
    <source>
        <dbReference type="Google" id="ProtNLM"/>
    </source>
</evidence>
<gene>
    <name evidence="2" type="ORF">EIP91_005307</name>
</gene>
<dbReference type="AlphaFoldDB" id="A0A4V2MVU1"/>
<feature type="region of interest" description="Disordered" evidence="1">
    <location>
        <begin position="646"/>
        <end position="708"/>
    </location>
</feature>
<dbReference type="OrthoDB" id="1602884at2759"/>
<evidence type="ECO:0000256" key="1">
    <source>
        <dbReference type="SAM" id="MobiDB-lite"/>
    </source>
</evidence>
<feature type="compositionally biased region" description="Low complexity" evidence="1">
    <location>
        <begin position="363"/>
        <end position="390"/>
    </location>
</feature>
<dbReference type="GO" id="GO:0007020">
    <property type="term" value="P:microtubule nucleation"/>
    <property type="evidence" value="ECO:0007669"/>
    <property type="project" value="TreeGrafter"/>
</dbReference>
<reference evidence="2 3" key="1">
    <citation type="submission" date="2018-11" db="EMBL/GenBank/DDBJ databases">
        <title>Genome assembly of Steccherinum ochraceum LE-BIN_3174, the white-rot fungus of the Steccherinaceae family (The Residual Polyporoid clade, Polyporales, Basidiomycota).</title>
        <authorList>
            <person name="Fedorova T.V."/>
            <person name="Glazunova O.A."/>
            <person name="Landesman E.O."/>
            <person name="Moiseenko K.V."/>
            <person name="Psurtseva N.V."/>
            <person name="Savinova O.S."/>
            <person name="Shakhova N.V."/>
            <person name="Tyazhelova T.V."/>
            <person name="Vasina D.V."/>
        </authorList>
    </citation>
    <scope>NUCLEOTIDE SEQUENCE [LARGE SCALE GENOMIC DNA]</scope>
    <source>
        <strain evidence="2 3">LE-BIN_3174</strain>
    </source>
</reference>
<dbReference type="SUPFAM" id="SSF50978">
    <property type="entry name" value="WD40 repeat-like"/>
    <property type="match status" value="1"/>
</dbReference>
<feature type="region of interest" description="Disordered" evidence="1">
    <location>
        <begin position="786"/>
        <end position="805"/>
    </location>
</feature>
<dbReference type="STRING" id="92696.A0A4V2MVU1"/>
<dbReference type="EMBL" id="RWJN01000291">
    <property type="protein sequence ID" value="TCD63537.1"/>
    <property type="molecule type" value="Genomic_DNA"/>
</dbReference>
<dbReference type="GO" id="GO:0036064">
    <property type="term" value="C:ciliary basal body"/>
    <property type="evidence" value="ECO:0007669"/>
    <property type="project" value="TreeGrafter"/>
</dbReference>
<feature type="region of interest" description="Disordered" evidence="1">
    <location>
        <begin position="592"/>
        <end position="618"/>
    </location>
</feature>
<feature type="compositionally biased region" description="Polar residues" evidence="1">
    <location>
        <begin position="522"/>
        <end position="533"/>
    </location>
</feature>
<dbReference type="GO" id="GO:0005737">
    <property type="term" value="C:cytoplasm"/>
    <property type="evidence" value="ECO:0007669"/>
    <property type="project" value="TreeGrafter"/>
</dbReference>
<protein>
    <recommendedName>
        <fullName evidence="4">WD40 repeat-like protein</fullName>
    </recommendedName>
</protein>
<organism evidence="2 3">
    <name type="scientific">Steccherinum ochraceum</name>
    <dbReference type="NCBI Taxonomy" id="92696"/>
    <lineage>
        <taxon>Eukaryota</taxon>
        <taxon>Fungi</taxon>
        <taxon>Dikarya</taxon>
        <taxon>Basidiomycota</taxon>
        <taxon>Agaricomycotina</taxon>
        <taxon>Agaricomycetes</taxon>
        <taxon>Polyporales</taxon>
        <taxon>Steccherinaceae</taxon>
        <taxon>Steccherinum</taxon>
    </lineage>
</organism>
<evidence type="ECO:0000313" key="2">
    <source>
        <dbReference type="EMBL" id="TCD63537.1"/>
    </source>
</evidence>
<dbReference type="GO" id="GO:0005814">
    <property type="term" value="C:centriole"/>
    <property type="evidence" value="ECO:0007669"/>
    <property type="project" value="TreeGrafter"/>
</dbReference>